<evidence type="ECO:0000256" key="3">
    <source>
        <dbReference type="ARBA" id="ARBA00023239"/>
    </source>
</evidence>
<gene>
    <name evidence="5" type="ORF">BN2476_210014</name>
</gene>
<dbReference type="PANTHER" id="PTHR42818:SF1">
    <property type="entry name" value="SULFOPYRUVATE DECARBOXYLASE"/>
    <property type="match status" value="1"/>
</dbReference>
<sequence length="197" mass="20853">MTMTTVEACETIQQARGDAIIVSTMGAMNALDKLSSDELNVACVPLMGGAASLGLGLALARPERPVFVLDGDASLLMELGGLVSVAQAAPGKYIHFLMNNSTQFAGLGNLKTPGADTVDFVGLARSAGYKATYRIDNAGSLQSQILSIINGPSPTFVELVVKKEPPVLGADRPSVEMTDARFTRMGDELRRIRRQLV</sequence>
<protein>
    <submittedName>
        <fullName evidence="5">Thiamine pyrophosphate enzyme-like TPP-binding protein</fullName>
    </submittedName>
</protein>
<dbReference type="AlphaFoldDB" id="A0A1N7RVC7"/>
<dbReference type="InterPro" id="IPR011766">
    <property type="entry name" value="TPP_enzyme_TPP-bd"/>
</dbReference>
<evidence type="ECO:0000259" key="4">
    <source>
        <dbReference type="Pfam" id="PF02775"/>
    </source>
</evidence>
<dbReference type="GO" id="GO:0044281">
    <property type="term" value="P:small molecule metabolic process"/>
    <property type="evidence" value="ECO:0007669"/>
    <property type="project" value="UniProtKB-ARBA"/>
</dbReference>
<dbReference type="OrthoDB" id="2254214at2"/>
<dbReference type="SUPFAM" id="SSF52518">
    <property type="entry name" value="Thiamin diphosphate-binding fold (THDP-binding)"/>
    <property type="match status" value="1"/>
</dbReference>
<dbReference type="Proteomes" id="UP000195569">
    <property type="component" value="Unassembled WGS sequence"/>
</dbReference>
<name>A0A1N7RVC7_9BURK</name>
<feature type="domain" description="Thiamine pyrophosphate enzyme TPP-binding" evidence="4">
    <location>
        <begin position="44"/>
        <end position="158"/>
    </location>
</feature>
<reference evidence="5" key="1">
    <citation type="submission" date="2016-12" db="EMBL/GenBank/DDBJ databases">
        <authorList>
            <person name="Moulin L."/>
        </authorList>
    </citation>
    <scope>NUCLEOTIDE SEQUENCE [LARGE SCALE GENOMIC DNA]</scope>
    <source>
        <strain evidence="5">STM 7183</strain>
    </source>
</reference>
<dbReference type="PROSITE" id="PS00187">
    <property type="entry name" value="TPP_ENZYMES"/>
    <property type="match status" value="1"/>
</dbReference>
<keyword evidence="6" id="KW-1185">Reference proteome</keyword>
<evidence type="ECO:0000256" key="2">
    <source>
        <dbReference type="ARBA" id="ARBA00023052"/>
    </source>
</evidence>
<dbReference type="InterPro" id="IPR051818">
    <property type="entry name" value="TPP_dependent_decarboxylase"/>
</dbReference>
<organism evidence="5 6">
    <name type="scientific">Paraburkholderia piptadeniae</name>
    <dbReference type="NCBI Taxonomy" id="1701573"/>
    <lineage>
        <taxon>Bacteria</taxon>
        <taxon>Pseudomonadati</taxon>
        <taxon>Pseudomonadota</taxon>
        <taxon>Betaproteobacteria</taxon>
        <taxon>Burkholderiales</taxon>
        <taxon>Burkholderiaceae</taxon>
        <taxon>Paraburkholderia</taxon>
    </lineage>
</organism>
<dbReference type="EMBL" id="CYGY02000021">
    <property type="protein sequence ID" value="SIT39046.1"/>
    <property type="molecule type" value="Genomic_DNA"/>
</dbReference>
<evidence type="ECO:0000256" key="1">
    <source>
        <dbReference type="ARBA" id="ARBA00022793"/>
    </source>
</evidence>
<dbReference type="InterPro" id="IPR000399">
    <property type="entry name" value="TPP-bd_CS"/>
</dbReference>
<evidence type="ECO:0000313" key="5">
    <source>
        <dbReference type="EMBL" id="SIT39046.1"/>
    </source>
</evidence>
<dbReference type="RefSeq" id="WP_087733960.1">
    <property type="nucleotide sequence ID" value="NZ_CYGY02000021.1"/>
</dbReference>
<dbReference type="PANTHER" id="PTHR42818">
    <property type="entry name" value="SULFOPYRUVATE DECARBOXYLASE SUBUNIT ALPHA"/>
    <property type="match status" value="1"/>
</dbReference>
<comment type="caution">
    <text evidence="5">The sequence shown here is derived from an EMBL/GenBank/DDBJ whole genome shotgun (WGS) entry which is preliminary data.</text>
</comment>
<keyword evidence="2" id="KW-0786">Thiamine pyrophosphate</keyword>
<dbReference type="GO" id="GO:0030976">
    <property type="term" value="F:thiamine pyrophosphate binding"/>
    <property type="evidence" value="ECO:0007669"/>
    <property type="project" value="InterPro"/>
</dbReference>
<dbReference type="Gene3D" id="3.40.50.970">
    <property type="match status" value="1"/>
</dbReference>
<dbReference type="Pfam" id="PF02775">
    <property type="entry name" value="TPP_enzyme_C"/>
    <property type="match status" value="1"/>
</dbReference>
<keyword evidence="3" id="KW-0456">Lyase</keyword>
<evidence type="ECO:0000313" key="6">
    <source>
        <dbReference type="Proteomes" id="UP000195569"/>
    </source>
</evidence>
<dbReference type="GO" id="GO:0000287">
    <property type="term" value="F:magnesium ion binding"/>
    <property type="evidence" value="ECO:0007669"/>
    <property type="project" value="InterPro"/>
</dbReference>
<proteinExistence type="predicted"/>
<accession>A0A1N7RVC7</accession>
<dbReference type="GO" id="GO:0016831">
    <property type="term" value="F:carboxy-lyase activity"/>
    <property type="evidence" value="ECO:0007669"/>
    <property type="project" value="UniProtKB-KW"/>
</dbReference>
<keyword evidence="1" id="KW-0210">Decarboxylase</keyword>
<dbReference type="InterPro" id="IPR029061">
    <property type="entry name" value="THDP-binding"/>
</dbReference>